<dbReference type="Pfam" id="PF00119">
    <property type="entry name" value="ATP-synt_A"/>
    <property type="match status" value="1"/>
</dbReference>
<evidence type="ECO:0000256" key="7">
    <source>
        <dbReference type="ARBA" id="ARBA00022989"/>
    </source>
</evidence>
<keyword evidence="10" id="KW-0066">ATP synthesis</keyword>
<dbReference type="GO" id="GO:0005743">
    <property type="term" value="C:mitochondrial inner membrane"/>
    <property type="evidence" value="ECO:0007669"/>
    <property type="project" value="UniProtKB-SubCell"/>
</dbReference>
<feature type="transmembrane region" description="Helical" evidence="12">
    <location>
        <begin position="121"/>
        <end position="141"/>
    </location>
</feature>
<keyword evidence="3" id="KW-0813">Transport</keyword>
<dbReference type="PANTHER" id="PTHR11410:SF0">
    <property type="entry name" value="ATP SYNTHASE SUBUNIT A"/>
    <property type="match status" value="1"/>
</dbReference>
<keyword evidence="13" id="KW-0496">Mitochondrion</keyword>
<evidence type="ECO:0000256" key="2">
    <source>
        <dbReference type="ARBA" id="ARBA00006810"/>
    </source>
</evidence>
<keyword evidence="6" id="KW-0375">Hydrogen ion transport</keyword>
<evidence type="ECO:0000313" key="13">
    <source>
        <dbReference type="EMBL" id="UXC95393.1"/>
    </source>
</evidence>
<dbReference type="CDD" id="cd00310">
    <property type="entry name" value="ATP-synt_Fo_a_6"/>
    <property type="match status" value="1"/>
</dbReference>
<evidence type="ECO:0000256" key="9">
    <source>
        <dbReference type="ARBA" id="ARBA00023136"/>
    </source>
</evidence>
<proteinExistence type="inferred from homology"/>
<comment type="subcellular location">
    <subcellularLocation>
        <location evidence="1">Membrane</location>
        <topology evidence="1">Multi-pass membrane protein</topology>
    </subcellularLocation>
    <subcellularLocation>
        <location evidence="11">Mitochondrion inner membrane</location>
        <topology evidence="11">Multi-pass membrane protein</topology>
    </subcellularLocation>
</comment>
<evidence type="ECO:0000256" key="4">
    <source>
        <dbReference type="ARBA" id="ARBA00022547"/>
    </source>
</evidence>
<dbReference type="PANTHER" id="PTHR11410">
    <property type="entry name" value="ATP SYNTHASE SUBUNIT A"/>
    <property type="match status" value="1"/>
</dbReference>
<name>A0A977K793_9EUPU</name>
<keyword evidence="4" id="KW-0138">CF(0)</keyword>
<comment type="similarity">
    <text evidence="2">Belongs to the ATPase A chain family.</text>
</comment>
<keyword evidence="7 12" id="KW-1133">Transmembrane helix</keyword>
<dbReference type="GO" id="GO:0046933">
    <property type="term" value="F:proton-transporting ATP synthase activity, rotational mechanism"/>
    <property type="evidence" value="ECO:0007669"/>
    <property type="project" value="TreeGrafter"/>
</dbReference>
<sequence>MFTDLFSSLDGMHSFWSWGISLILILLVNNSTWVNSILVFINNIMFSFWKGKNKFNPLKLFLSSLMFFIILNNLIGLTPYTYGVTSSLWFNSSLALILWLSLLISGWIYAPKMSAAHLAPAGAPAALMPFLIIIETISILIRPLTLTVRLVANISAGHIVLSLIANVLSSKLMLLPYLLLFLMSMGYVLFELFVCFIQAYIFTLLISLYANEHP</sequence>
<evidence type="ECO:0000256" key="6">
    <source>
        <dbReference type="ARBA" id="ARBA00022781"/>
    </source>
</evidence>
<feature type="transmembrane region" description="Helical" evidence="12">
    <location>
        <begin position="15"/>
        <end position="40"/>
    </location>
</feature>
<dbReference type="SUPFAM" id="SSF81336">
    <property type="entry name" value="F1F0 ATP synthase subunit A"/>
    <property type="match status" value="1"/>
</dbReference>
<gene>
    <name evidence="13" type="primary">atp6</name>
</gene>
<dbReference type="Gene3D" id="1.20.120.220">
    <property type="entry name" value="ATP synthase, F0 complex, subunit A"/>
    <property type="match status" value="1"/>
</dbReference>
<organism evidence="13">
    <name type="scientific">Megaustenia imperator imperator</name>
    <dbReference type="NCBI Taxonomy" id="2979634"/>
    <lineage>
        <taxon>Eukaryota</taxon>
        <taxon>Metazoa</taxon>
        <taxon>Spiralia</taxon>
        <taxon>Lophotrochozoa</taxon>
        <taxon>Mollusca</taxon>
        <taxon>Gastropoda</taxon>
        <taxon>Heterobranchia</taxon>
        <taxon>Euthyneura</taxon>
        <taxon>Panpulmonata</taxon>
        <taxon>Eupulmonata</taxon>
        <taxon>Stylommatophora</taxon>
        <taxon>Helicina</taxon>
        <taxon>Helicarionoidea</taxon>
        <taxon>Ariophantidae</taxon>
        <taxon>Megaustenia</taxon>
        <taxon>Megaustenia imperator</taxon>
    </lineage>
</organism>
<dbReference type="PROSITE" id="PS00449">
    <property type="entry name" value="ATPASE_A"/>
    <property type="match status" value="1"/>
</dbReference>
<dbReference type="GO" id="GO:0045259">
    <property type="term" value="C:proton-transporting ATP synthase complex"/>
    <property type="evidence" value="ECO:0007669"/>
    <property type="project" value="UniProtKB-KW"/>
</dbReference>
<dbReference type="NCBIfam" id="TIGR01131">
    <property type="entry name" value="ATP_synt_6_or_A"/>
    <property type="match status" value="1"/>
</dbReference>
<keyword evidence="8" id="KW-0406">Ion transport</keyword>
<dbReference type="AlphaFoldDB" id="A0A977K793"/>
<evidence type="ECO:0000256" key="1">
    <source>
        <dbReference type="ARBA" id="ARBA00004141"/>
    </source>
</evidence>
<reference evidence="13" key="1">
    <citation type="submission" date="2022-08" db="EMBL/GenBank/DDBJ databases">
        <title>Observation on Radulae of 17 Species of Terrestrial Mollusks by Scanning Electron Microscopy and Its Taxonomic Significance.</title>
        <authorList>
            <person name="Zhu Y."/>
        </authorList>
    </citation>
    <scope>NUCLEOTIDE SEQUENCE</scope>
</reference>
<accession>A0A977K793</accession>
<geneLocation type="mitochondrion" evidence="13"/>
<protein>
    <recommendedName>
        <fullName evidence="11">ATP synthase subunit a</fullName>
    </recommendedName>
</protein>
<dbReference type="EMBL" id="OP171944">
    <property type="protein sequence ID" value="UXC95393.1"/>
    <property type="molecule type" value="Genomic_DNA"/>
</dbReference>
<dbReference type="InterPro" id="IPR035908">
    <property type="entry name" value="F0_ATP_A_sf"/>
</dbReference>
<feature type="transmembrane region" description="Helical" evidence="12">
    <location>
        <begin position="177"/>
        <end position="210"/>
    </location>
</feature>
<evidence type="ECO:0000256" key="11">
    <source>
        <dbReference type="RuleBase" id="RU004450"/>
    </source>
</evidence>
<evidence type="ECO:0000256" key="12">
    <source>
        <dbReference type="SAM" id="Phobius"/>
    </source>
</evidence>
<keyword evidence="5 12" id="KW-0812">Transmembrane</keyword>
<feature type="transmembrane region" description="Helical" evidence="12">
    <location>
        <begin position="60"/>
        <end position="82"/>
    </location>
</feature>
<dbReference type="InterPro" id="IPR023011">
    <property type="entry name" value="ATP_synth_F0_asu_AS"/>
</dbReference>
<keyword evidence="9 12" id="KW-0472">Membrane</keyword>
<evidence type="ECO:0000256" key="5">
    <source>
        <dbReference type="ARBA" id="ARBA00022692"/>
    </source>
</evidence>
<dbReference type="PRINTS" id="PR00123">
    <property type="entry name" value="ATPASEA"/>
</dbReference>
<evidence type="ECO:0000256" key="8">
    <source>
        <dbReference type="ARBA" id="ARBA00023065"/>
    </source>
</evidence>
<evidence type="ECO:0000256" key="3">
    <source>
        <dbReference type="ARBA" id="ARBA00022448"/>
    </source>
</evidence>
<feature type="transmembrane region" description="Helical" evidence="12">
    <location>
        <begin position="88"/>
        <end position="109"/>
    </location>
</feature>
<evidence type="ECO:0000256" key="10">
    <source>
        <dbReference type="ARBA" id="ARBA00023310"/>
    </source>
</evidence>
<dbReference type="InterPro" id="IPR045083">
    <property type="entry name" value="ATP_synth_F0_asu_bact/mt"/>
</dbReference>
<dbReference type="InterPro" id="IPR000568">
    <property type="entry name" value="ATP_synth_F0_asu"/>
</dbReference>